<comment type="caution">
    <text evidence="2">The sequence shown here is derived from an EMBL/GenBank/DDBJ whole genome shotgun (WGS) entry which is preliminary data.</text>
</comment>
<dbReference type="EMBL" id="JAHZIK010000855">
    <property type="protein sequence ID" value="MBW7457449.1"/>
    <property type="molecule type" value="Genomic_DNA"/>
</dbReference>
<keyword evidence="3" id="KW-1185">Reference proteome</keyword>
<protein>
    <submittedName>
        <fullName evidence="2">VOC family protein</fullName>
    </submittedName>
</protein>
<evidence type="ECO:0000313" key="2">
    <source>
        <dbReference type="EMBL" id="MBW7457449.1"/>
    </source>
</evidence>
<organism evidence="2 3">
    <name type="scientific">Paenibacillus sepulcri</name>
    <dbReference type="NCBI Taxonomy" id="359917"/>
    <lineage>
        <taxon>Bacteria</taxon>
        <taxon>Bacillati</taxon>
        <taxon>Bacillota</taxon>
        <taxon>Bacilli</taxon>
        <taxon>Bacillales</taxon>
        <taxon>Paenibacillaceae</taxon>
        <taxon>Paenibacillus</taxon>
    </lineage>
</organism>
<dbReference type="InterPro" id="IPR004360">
    <property type="entry name" value="Glyas_Fos-R_dOase_dom"/>
</dbReference>
<dbReference type="SUPFAM" id="SSF54593">
    <property type="entry name" value="Glyoxalase/Bleomycin resistance protein/Dihydroxybiphenyl dioxygenase"/>
    <property type="match status" value="1"/>
</dbReference>
<dbReference type="InterPro" id="IPR029068">
    <property type="entry name" value="Glyas_Bleomycin-R_OHBP_Dase"/>
</dbReference>
<dbReference type="Gene3D" id="3.30.720.120">
    <property type="match status" value="1"/>
</dbReference>
<dbReference type="Gene3D" id="3.30.720.110">
    <property type="match status" value="1"/>
</dbReference>
<proteinExistence type="predicted"/>
<reference evidence="2 3" key="1">
    <citation type="submission" date="2021-07" db="EMBL/GenBank/DDBJ databases">
        <title>Paenibacillus radiodurans sp. nov., isolated from the southeastern edge of Tengger Desert.</title>
        <authorList>
            <person name="Zhang G."/>
        </authorList>
    </citation>
    <scope>NUCLEOTIDE SEQUENCE [LARGE SCALE GENOMIC DNA]</scope>
    <source>
        <strain evidence="2 3">CCM 7311</strain>
    </source>
</reference>
<dbReference type="RefSeq" id="WP_210037433.1">
    <property type="nucleotide sequence ID" value="NZ_JBHLVU010000004.1"/>
</dbReference>
<accession>A0ABS7C983</accession>
<sequence>MKINSFYPVIMTKKVADCAEFYRQYFGYEVVYESDWYVSLRTGGGQQGSYELALLDAGHPTIPAQYRKRAEGVILNMEVDDVDGEYERLVIGAKLTLEQDIRDEEFGQRHFILSDPGGILIDVIAVIPPSVEESANYSESVWKQEKARGENE</sequence>
<gene>
    <name evidence="2" type="ORF">K0U00_25740</name>
</gene>
<dbReference type="PROSITE" id="PS51819">
    <property type="entry name" value="VOC"/>
    <property type="match status" value="1"/>
</dbReference>
<dbReference type="Pfam" id="PF00903">
    <property type="entry name" value="Glyoxalase"/>
    <property type="match status" value="1"/>
</dbReference>
<evidence type="ECO:0000313" key="3">
    <source>
        <dbReference type="Proteomes" id="UP001519887"/>
    </source>
</evidence>
<dbReference type="InterPro" id="IPR037523">
    <property type="entry name" value="VOC_core"/>
</dbReference>
<name>A0ABS7C983_9BACL</name>
<evidence type="ECO:0000259" key="1">
    <source>
        <dbReference type="PROSITE" id="PS51819"/>
    </source>
</evidence>
<feature type="domain" description="VOC" evidence="1">
    <location>
        <begin position="2"/>
        <end position="126"/>
    </location>
</feature>
<dbReference type="Proteomes" id="UP001519887">
    <property type="component" value="Unassembled WGS sequence"/>
</dbReference>